<feature type="region of interest" description="Disordered" evidence="1">
    <location>
        <begin position="33"/>
        <end position="68"/>
    </location>
</feature>
<reference evidence="2 3" key="2">
    <citation type="submission" date="2018-11" db="EMBL/GenBank/DDBJ databases">
        <authorList>
            <consortium name="Pathogen Informatics"/>
        </authorList>
    </citation>
    <scope>NUCLEOTIDE SEQUENCE [LARGE SCALE GENOMIC DNA]</scope>
</reference>
<protein>
    <submittedName>
        <fullName evidence="2 4">Uncharacterized protein</fullName>
    </submittedName>
</protein>
<proteinExistence type="predicted"/>
<name>A0A183EE48_9BILA</name>
<evidence type="ECO:0000313" key="3">
    <source>
        <dbReference type="Proteomes" id="UP000271098"/>
    </source>
</evidence>
<accession>A0A183EE48</accession>
<reference evidence="4" key="1">
    <citation type="submission" date="2016-06" db="UniProtKB">
        <authorList>
            <consortium name="WormBaseParasite"/>
        </authorList>
    </citation>
    <scope>IDENTIFICATION</scope>
</reference>
<evidence type="ECO:0000313" key="4">
    <source>
        <dbReference type="WBParaSite" id="GPUH_0001926401-mRNA-1"/>
    </source>
</evidence>
<keyword evidence="3" id="KW-1185">Reference proteome</keyword>
<gene>
    <name evidence="2" type="ORF">GPUH_LOCUS19238</name>
</gene>
<feature type="compositionally biased region" description="Basic residues" evidence="1">
    <location>
        <begin position="33"/>
        <end position="45"/>
    </location>
</feature>
<dbReference type="WBParaSite" id="GPUH_0001926401-mRNA-1">
    <property type="protein sequence ID" value="GPUH_0001926401-mRNA-1"/>
    <property type="gene ID" value="GPUH_0001926401"/>
</dbReference>
<dbReference type="EMBL" id="UYRT01088182">
    <property type="protein sequence ID" value="VDN33436.1"/>
    <property type="molecule type" value="Genomic_DNA"/>
</dbReference>
<dbReference type="Proteomes" id="UP000271098">
    <property type="component" value="Unassembled WGS sequence"/>
</dbReference>
<organism evidence="4">
    <name type="scientific">Gongylonema pulchrum</name>
    <dbReference type="NCBI Taxonomy" id="637853"/>
    <lineage>
        <taxon>Eukaryota</taxon>
        <taxon>Metazoa</taxon>
        <taxon>Ecdysozoa</taxon>
        <taxon>Nematoda</taxon>
        <taxon>Chromadorea</taxon>
        <taxon>Rhabditida</taxon>
        <taxon>Spirurina</taxon>
        <taxon>Spiruromorpha</taxon>
        <taxon>Spiruroidea</taxon>
        <taxon>Gongylonematidae</taxon>
        <taxon>Gongylonema</taxon>
    </lineage>
</organism>
<dbReference type="AlphaFoldDB" id="A0A183EE48"/>
<evidence type="ECO:0000313" key="2">
    <source>
        <dbReference type="EMBL" id="VDN33436.1"/>
    </source>
</evidence>
<evidence type="ECO:0000256" key="1">
    <source>
        <dbReference type="SAM" id="MobiDB-lite"/>
    </source>
</evidence>
<sequence>MRTEYHPISIIKTANDDTIYNRSNRCFSYRHQYNHHQQQQKHHQQKQQQQQQQYLMMTNKPAVTTSSS</sequence>